<keyword evidence="6 9" id="KW-0863">Zinc-finger</keyword>
<reference evidence="12" key="1">
    <citation type="submission" date="2021-05" db="EMBL/GenBank/DDBJ databases">
        <authorList>
            <person name="Alioto T."/>
            <person name="Alioto T."/>
            <person name="Gomez Garrido J."/>
        </authorList>
    </citation>
    <scope>NUCLEOTIDE SEQUENCE</scope>
</reference>
<dbReference type="InterPro" id="IPR051834">
    <property type="entry name" value="RING_finger_E3_ligase"/>
</dbReference>
<feature type="domain" description="RING-type" evidence="11">
    <location>
        <begin position="210"/>
        <end position="251"/>
    </location>
</feature>
<dbReference type="EC" id="2.3.2.27" evidence="3"/>
<dbReference type="AlphaFoldDB" id="A0A8D8S9G7"/>
<evidence type="ECO:0000256" key="10">
    <source>
        <dbReference type="SAM" id="MobiDB-lite"/>
    </source>
</evidence>
<sequence length="385" mass="41124">MSDQGASSVLWSPAEMENSRYYCHTCEAEFDNVTRRNDEMLCQNCNQGFIEMVEDPEPLDDANPLDTSQDIDDDDRHFLTNILHEAFQRGFGVPIQTAPRDPRLRPRRGPDVHRISATIRSPAPQPLEHILSDLLVGIGAGGFGQEGTSPLFLVGNPGDYAWGREGLDAIVTQLLNQMDGSGPPPLPTDKIKQIPVTQITKAQVDSNLQCSVCWETFSVEEIVSRLPCDHFYHTPCIEPWLQLHGTCPICRQTVHGTGAAAPGEALSGAAAATQQSPLASATAGLDVATFGNLISNVLLGGARLSSDQSNVVPTTATNHDSSNATSFGNLMANVLLGGSRLASDQSGNVATPTTTSSSSSSPGPNTRGDSSSSSTGRRLYDMDFD</sequence>
<dbReference type="GO" id="GO:0006511">
    <property type="term" value="P:ubiquitin-dependent protein catabolic process"/>
    <property type="evidence" value="ECO:0007669"/>
    <property type="project" value="TreeGrafter"/>
</dbReference>
<keyword evidence="5" id="KW-0479">Metal-binding</keyword>
<evidence type="ECO:0000256" key="1">
    <source>
        <dbReference type="ARBA" id="ARBA00000900"/>
    </source>
</evidence>
<dbReference type="Pfam" id="PF13639">
    <property type="entry name" value="zf-RING_2"/>
    <property type="match status" value="1"/>
</dbReference>
<feature type="compositionally biased region" description="Low complexity" evidence="10">
    <location>
        <begin position="351"/>
        <end position="362"/>
    </location>
</feature>
<dbReference type="FunFam" id="3.30.40.10:FF:000069">
    <property type="entry name" value="E3 ubiquitin-protein ligase RNF115"/>
    <property type="match status" value="1"/>
</dbReference>
<keyword evidence="7" id="KW-0833">Ubl conjugation pathway</keyword>
<feature type="region of interest" description="Disordered" evidence="10">
    <location>
        <begin position="343"/>
        <end position="385"/>
    </location>
</feature>
<dbReference type="PANTHER" id="PTHR45931:SF3">
    <property type="entry name" value="RING ZINC FINGER-CONTAINING PROTEIN"/>
    <property type="match status" value="1"/>
</dbReference>
<dbReference type="PROSITE" id="PS50089">
    <property type="entry name" value="ZF_RING_2"/>
    <property type="match status" value="1"/>
</dbReference>
<evidence type="ECO:0000256" key="4">
    <source>
        <dbReference type="ARBA" id="ARBA00022679"/>
    </source>
</evidence>
<evidence type="ECO:0000256" key="9">
    <source>
        <dbReference type="PROSITE-ProRule" id="PRU00175"/>
    </source>
</evidence>
<dbReference type="SMART" id="SM00184">
    <property type="entry name" value="RING"/>
    <property type="match status" value="1"/>
</dbReference>
<accession>A0A8D8S9G7</accession>
<evidence type="ECO:0000256" key="5">
    <source>
        <dbReference type="ARBA" id="ARBA00022723"/>
    </source>
</evidence>
<dbReference type="EMBL" id="HBUF01211415">
    <property type="protein sequence ID" value="CAG6665695.1"/>
    <property type="molecule type" value="Transcribed_RNA"/>
</dbReference>
<comment type="pathway">
    <text evidence="2">Protein modification; protein ubiquitination.</text>
</comment>
<evidence type="ECO:0000256" key="6">
    <source>
        <dbReference type="ARBA" id="ARBA00022771"/>
    </source>
</evidence>
<keyword evidence="8" id="KW-0862">Zinc</keyword>
<dbReference type="InterPro" id="IPR013083">
    <property type="entry name" value="Znf_RING/FYVE/PHD"/>
</dbReference>
<dbReference type="GO" id="GO:0061630">
    <property type="term" value="F:ubiquitin protein ligase activity"/>
    <property type="evidence" value="ECO:0007669"/>
    <property type="project" value="UniProtKB-EC"/>
</dbReference>
<evidence type="ECO:0000313" key="12">
    <source>
        <dbReference type="EMBL" id="CAG6665695.1"/>
    </source>
</evidence>
<dbReference type="Gene3D" id="3.30.40.10">
    <property type="entry name" value="Zinc/RING finger domain, C3HC4 (zinc finger)"/>
    <property type="match status" value="1"/>
</dbReference>
<comment type="catalytic activity">
    <reaction evidence="1">
        <text>S-ubiquitinyl-[E2 ubiquitin-conjugating enzyme]-L-cysteine + [acceptor protein]-L-lysine = [E2 ubiquitin-conjugating enzyme]-L-cysteine + N(6)-ubiquitinyl-[acceptor protein]-L-lysine.</text>
        <dbReference type="EC" id="2.3.2.27"/>
    </reaction>
</comment>
<evidence type="ECO:0000259" key="11">
    <source>
        <dbReference type="PROSITE" id="PS50089"/>
    </source>
</evidence>
<name>A0A8D8S9G7_9HEMI</name>
<evidence type="ECO:0000256" key="7">
    <source>
        <dbReference type="ARBA" id="ARBA00022786"/>
    </source>
</evidence>
<dbReference type="InterPro" id="IPR001841">
    <property type="entry name" value="Znf_RING"/>
</dbReference>
<evidence type="ECO:0000256" key="8">
    <source>
        <dbReference type="ARBA" id="ARBA00022833"/>
    </source>
</evidence>
<protein>
    <recommendedName>
        <fullName evidence="3">RING-type E3 ubiquitin transferase</fullName>
        <ecNumber evidence="3">2.3.2.27</ecNumber>
    </recommendedName>
</protein>
<dbReference type="PANTHER" id="PTHR45931">
    <property type="entry name" value="SI:CH211-59O9.10"/>
    <property type="match status" value="1"/>
</dbReference>
<dbReference type="SUPFAM" id="SSF57850">
    <property type="entry name" value="RING/U-box"/>
    <property type="match status" value="1"/>
</dbReference>
<evidence type="ECO:0000256" key="3">
    <source>
        <dbReference type="ARBA" id="ARBA00012483"/>
    </source>
</evidence>
<keyword evidence="4" id="KW-0808">Transferase</keyword>
<proteinExistence type="predicted"/>
<organism evidence="12">
    <name type="scientific">Cacopsylla melanoneura</name>
    <dbReference type="NCBI Taxonomy" id="428564"/>
    <lineage>
        <taxon>Eukaryota</taxon>
        <taxon>Metazoa</taxon>
        <taxon>Ecdysozoa</taxon>
        <taxon>Arthropoda</taxon>
        <taxon>Hexapoda</taxon>
        <taxon>Insecta</taxon>
        <taxon>Pterygota</taxon>
        <taxon>Neoptera</taxon>
        <taxon>Paraneoptera</taxon>
        <taxon>Hemiptera</taxon>
        <taxon>Sternorrhyncha</taxon>
        <taxon>Psylloidea</taxon>
        <taxon>Psyllidae</taxon>
        <taxon>Psyllinae</taxon>
        <taxon>Cacopsylla</taxon>
    </lineage>
</organism>
<dbReference type="GO" id="GO:0005634">
    <property type="term" value="C:nucleus"/>
    <property type="evidence" value="ECO:0007669"/>
    <property type="project" value="TreeGrafter"/>
</dbReference>
<dbReference type="GO" id="GO:0008270">
    <property type="term" value="F:zinc ion binding"/>
    <property type="evidence" value="ECO:0007669"/>
    <property type="project" value="UniProtKB-KW"/>
</dbReference>
<dbReference type="GO" id="GO:0000209">
    <property type="term" value="P:protein polyubiquitination"/>
    <property type="evidence" value="ECO:0007669"/>
    <property type="project" value="UniProtKB-ARBA"/>
</dbReference>
<evidence type="ECO:0000256" key="2">
    <source>
        <dbReference type="ARBA" id="ARBA00004906"/>
    </source>
</evidence>